<gene>
    <name evidence="2" type="ORF">J2S42_001791</name>
</gene>
<dbReference type="RefSeq" id="WP_307237347.1">
    <property type="nucleotide sequence ID" value="NZ_JAUSUZ010000001.1"/>
</dbReference>
<comment type="caution">
    <text evidence="2">The sequence shown here is derived from an EMBL/GenBank/DDBJ whole genome shotgun (WGS) entry which is preliminary data.</text>
</comment>
<feature type="compositionally biased region" description="Basic and acidic residues" evidence="1">
    <location>
        <begin position="1"/>
        <end position="31"/>
    </location>
</feature>
<keyword evidence="3" id="KW-1185">Reference proteome</keyword>
<accession>A0AAE3VXI9</accession>
<dbReference type="EMBL" id="JAUSUZ010000001">
    <property type="protein sequence ID" value="MDQ0365122.1"/>
    <property type="molecule type" value="Genomic_DNA"/>
</dbReference>
<evidence type="ECO:0000256" key="1">
    <source>
        <dbReference type="SAM" id="MobiDB-lite"/>
    </source>
</evidence>
<feature type="region of interest" description="Disordered" evidence="1">
    <location>
        <begin position="1"/>
        <end position="54"/>
    </location>
</feature>
<evidence type="ECO:0000313" key="2">
    <source>
        <dbReference type="EMBL" id="MDQ0365122.1"/>
    </source>
</evidence>
<evidence type="ECO:0000313" key="3">
    <source>
        <dbReference type="Proteomes" id="UP001240236"/>
    </source>
</evidence>
<proteinExistence type="predicted"/>
<name>A0AAE3VXI9_9ACTN</name>
<dbReference type="AlphaFoldDB" id="A0AAE3VXI9"/>
<reference evidence="2 3" key="1">
    <citation type="submission" date="2023-07" db="EMBL/GenBank/DDBJ databases">
        <title>Sequencing the genomes of 1000 actinobacteria strains.</title>
        <authorList>
            <person name="Klenk H.-P."/>
        </authorList>
    </citation>
    <scope>NUCLEOTIDE SEQUENCE [LARGE SCALE GENOMIC DNA]</scope>
    <source>
        <strain evidence="2 3">DSM 44709</strain>
    </source>
</reference>
<organism evidence="2 3">
    <name type="scientific">Catenuloplanes indicus</name>
    <dbReference type="NCBI Taxonomy" id="137267"/>
    <lineage>
        <taxon>Bacteria</taxon>
        <taxon>Bacillati</taxon>
        <taxon>Actinomycetota</taxon>
        <taxon>Actinomycetes</taxon>
        <taxon>Micromonosporales</taxon>
        <taxon>Micromonosporaceae</taxon>
        <taxon>Catenuloplanes</taxon>
    </lineage>
</organism>
<protein>
    <submittedName>
        <fullName evidence="2">Uncharacterized protein</fullName>
    </submittedName>
</protein>
<sequence>MAIENRPDDRNNEDATGKSERPDGPVKRADARIGSAGGGPYPLADPERDEAEES</sequence>
<dbReference type="Proteomes" id="UP001240236">
    <property type="component" value="Unassembled WGS sequence"/>
</dbReference>